<feature type="transmembrane region" description="Helical" evidence="10">
    <location>
        <begin position="297"/>
        <end position="316"/>
    </location>
</feature>
<evidence type="ECO:0000256" key="2">
    <source>
        <dbReference type="ARBA" id="ARBA00022475"/>
    </source>
</evidence>
<feature type="transmembrane region" description="Helical" evidence="10">
    <location>
        <begin position="269"/>
        <end position="291"/>
    </location>
</feature>
<reference evidence="11" key="1">
    <citation type="submission" date="2021-01" db="UniProtKB">
        <authorList>
            <consortium name="EnsemblMetazoa"/>
        </authorList>
    </citation>
    <scope>IDENTIFICATION</scope>
</reference>
<evidence type="ECO:0000256" key="1">
    <source>
        <dbReference type="ARBA" id="ARBA00004651"/>
    </source>
</evidence>
<dbReference type="AlphaFoldDB" id="A0A7M6UM35"/>
<dbReference type="InterPro" id="IPR004117">
    <property type="entry name" value="7tm6_olfct_rcpt"/>
</dbReference>
<dbReference type="Proteomes" id="UP000002358">
    <property type="component" value="Chromosome 2"/>
</dbReference>
<name>A0A7M6UM35_NASVI</name>
<dbReference type="Pfam" id="PF02949">
    <property type="entry name" value="7tm_6"/>
    <property type="match status" value="1"/>
</dbReference>
<dbReference type="GO" id="GO:0005886">
    <property type="term" value="C:plasma membrane"/>
    <property type="evidence" value="ECO:0007669"/>
    <property type="project" value="UniProtKB-SubCell"/>
</dbReference>
<evidence type="ECO:0000256" key="6">
    <source>
        <dbReference type="ARBA" id="ARBA00022989"/>
    </source>
</evidence>
<comment type="caution">
    <text evidence="10">Lacks conserved residue(s) required for the propagation of feature annotation.</text>
</comment>
<keyword evidence="3 10" id="KW-0716">Sensory transduction</keyword>
<dbReference type="OrthoDB" id="7696577at2759"/>
<feature type="transmembrane region" description="Helical" evidence="10">
    <location>
        <begin position="68"/>
        <end position="86"/>
    </location>
</feature>
<dbReference type="GO" id="GO:0005549">
    <property type="term" value="F:odorant binding"/>
    <property type="evidence" value="ECO:0007669"/>
    <property type="project" value="InterPro"/>
</dbReference>
<evidence type="ECO:0000256" key="10">
    <source>
        <dbReference type="RuleBase" id="RU351113"/>
    </source>
</evidence>
<keyword evidence="12" id="KW-1185">Reference proteome</keyword>
<keyword evidence="5 10" id="KW-0552">Olfaction</keyword>
<keyword evidence="6 10" id="KW-1133">Transmembrane helix</keyword>
<dbReference type="EnsemblMetazoa" id="NM_001170933">
    <property type="protein sequence ID" value="NP_001164404"/>
    <property type="gene ID" value="GeneID_100328554"/>
</dbReference>
<evidence type="ECO:0000256" key="5">
    <source>
        <dbReference type="ARBA" id="ARBA00022725"/>
    </source>
</evidence>
<evidence type="ECO:0000256" key="4">
    <source>
        <dbReference type="ARBA" id="ARBA00022692"/>
    </source>
</evidence>
<proteinExistence type="inferred from homology"/>
<dbReference type="SMR" id="A0A7M6UM35"/>
<keyword evidence="2" id="KW-1003">Cell membrane</keyword>
<dbReference type="InParanoid" id="A0A7M6UM35"/>
<evidence type="ECO:0000256" key="9">
    <source>
        <dbReference type="ARBA" id="ARBA00023224"/>
    </source>
</evidence>
<feature type="transmembrane region" description="Helical" evidence="10">
    <location>
        <begin position="35"/>
        <end position="56"/>
    </location>
</feature>
<dbReference type="CTD" id="100328554"/>
<evidence type="ECO:0000256" key="7">
    <source>
        <dbReference type="ARBA" id="ARBA00023136"/>
    </source>
</evidence>
<dbReference type="KEGG" id="nvi:100328554"/>
<dbReference type="GO" id="GO:0004984">
    <property type="term" value="F:olfactory receptor activity"/>
    <property type="evidence" value="ECO:0007669"/>
    <property type="project" value="InterPro"/>
</dbReference>
<evidence type="ECO:0000313" key="12">
    <source>
        <dbReference type="Proteomes" id="UP000002358"/>
    </source>
</evidence>
<feature type="transmembrane region" description="Helical" evidence="10">
    <location>
        <begin position="125"/>
        <end position="148"/>
    </location>
</feature>
<dbReference type="GeneID" id="100328554"/>
<dbReference type="RefSeq" id="NP_001164404.1">
    <property type="nucleotide sequence ID" value="NM_001170933.1"/>
</dbReference>
<dbReference type="PANTHER" id="PTHR21137:SF35">
    <property type="entry name" value="ODORANT RECEPTOR 19A-RELATED"/>
    <property type="match status" value="1"/>
</dbReference>
<evidence type="ECO:0000313" key="11">
    <source>
        <dbReference type="EnsemblMetazoa" id="NP_001164404"/>
    </source>
</evidence>
<evidence type="ECO:0000256" key="3">
    <source>
        <dbReference type="ARBA" id="ARBA00022606"/>
    </source>
</evidence>
<comment type="subcellular location">
    <subcellularLocation>
        <location evidence="1 10">Cell membrane</location>
        <topology evidence="1 10">Multi-pass membrane protein</topology>
    </subcellularLocation>
</comment>
<accession>A0A7M6UM35</accession>
<keyword evidence="8 10" id="KW-0675">Receptor</keyword>
<keyword evidence="9 10" id="KW-0807">Transducer</keyword>
<feature type="transmembrane region" description="Helical" evidence="10">
    <location>
        <begin position="179"/>
        <end position="197"/>
    </location>
</feature>
<protein>
    <recommendedName>
        <fullName evidence="10">Odorant receptor</fullName>
    </recommendedName>
</protein>
<keyword evidence="7 10" id="KW-0472">Membrane</keyword>
<keyword evidence="4 10" id="KW-0812">Transmembrane</keyword>
<sequence>MDIYDTYVLNINKKLLSFVGIWPYEEKKKNKFTRVFYLITMFCIIVPQMIGFYQHFGVDIDELLENTGTIFFTLSIYTKLFTSIIFENKLKILYDSVAKNWKNITEKHEREILVKYSERGRMLTLGYITYNFAAVIVYTTMPLMPFLLDIILPLNESRPSMFILNGQFYVDKHEHYKKLYAFDCLCIFVIVPAALAVDTMYVACTEHCLGLFAIIKYRLAMSDKFISTRDIYLTEEKDSSYRWMIHTIRMHIDILKFANILDKSYSSSFVILMLINTVYVSVLCVLVLISLDKPLNLIRYYMLLVAICIHLFYLSWPGQKLIDHSEGLFRDAYNNQWYEGSAKSKTLLKILTLRCVEPCLITAGGLVTMNFATYLTIMKKSVSFITVFSSFR</sequence>
<dbReference type="GO" id="GO:0007165">
    <property type="term" value="P:signal transduction"/>
    <property type="evidence" value="ECO:0007669"/>
    <property type="project" value="UniProtKB-KW"/>
</dbReference>
<comment type="similarity">
    <text evidence="10">Belongs to the insect chemoreceptor superfamily. Heteromeric odorant receptor channel (TC 1.A.69) family.</text>
</comment>
<evidence type="ECO:0000256" key="8">
    <source>
        <dbReference type="ARBA" id="ARBA00023170"/>
    </source>
</evidence>
<dbReference type="PANTHER" id="PTHR21137">
    <property type="entry name" value="ODORANT RECEPTOR"/>
    <property type="match status" value="1"/>
</dbReference>
<organism evidence="11 12">
    <name type="scientific">Nasonia vitripennis</name>
    <name type="common">Parasitic wasp</name>
    <dbReference type="NCBI Taxonomy" id="7425"/>
    <lineage>
        <taxon>Eukaryota</taxon>
        <taxon>Metazoa</taxon>
        <taxon>Ecdysozoa</taxon>
        <taxon>Arthropoda</taxon>
        <taxon>Hexapoda</taxon>
        <taxon>Insecta</taxon>
        <taxon>Pterygota</taxon>
        <taxon>Neoptera</taxon>
        <taxon>Endopterygota</taxon>
        <taxon>Hymenoptera</taxon>
        <taxon>Apocrita</taxon>
        <taxon>Proctotrupomorpha</taxon>
        <taxon>Chalcidoidea</taxon>
        <taxon>Pteromalidae</taxon>
        <taxon>Pteromalinae</taxon>
        <taxon>Nasonia</taxon>
    </lineage>
</organism>